<evidence type="ECO:0000256" key="6">
    <source>
        <dbReference type="ARBA" id="ARBA00023004"/>
    </source>
</evidence>
<dbReference type="PANTHER" id="PTHR22960:SF0">
    <property type="entry name" value="MOLYBDENUM COFACTOR BIOSYNTHESIS PROTEIN 1"/>
    <property type="match status" value="1"/>
</dbReference>
<feature type="binding site" evidence="12">
    <location>
        <position position="69"/>
    </location>
    <ligand>
        <name>S-adenosyl-L-methionine</name>
        <dbReference type="ChEBI" id="CHEBI:59789"/>
    </ligand>
</feature>
<evidence type="ECO:0000256" key="9">
    <source>
        <dbReference type="ARBA" id="ARBA00023150"/>
    </source>
</evidence>
<evidence type="ECO:0000256" key="7">
    <source>
        <dbReference type="ARBA" id="ARBA00023014"/>
    </source>
</evidence>
<dbReference type="GO" id="GO:0046872">
    <property type="term" value="F:metal ion binding"/>
    <property type="evidence" value="ECO:0007669"/>
    <property type="project" value="UniProtKB-KW"/>
</dbReference>
<dbReference type="SFLD" id="SFLDG01067">
    <property type="entry name" value="SPASM/twitch_domain_containing"/>
    <property type="match status" value="1"/>
</dbReference>
<comment type="similarity">
    <text evidence="12">Belongs to the radical SAM superfamily. MoaA family.</text>
</comment>
<dbReference type="InterPro" id="IPR000385">
    <property type="entry name" value="MoaA_NifB_PqqE_Fe-S-bd_CS"/>
</dbReference>
<dbReference type="Pfam" id="PF06463">
    <property type="entry name" value="Mob_synth_C"/>
    <property type="match status" value="1"/>
</dbReference>
<evidence type="ECO:0000313" key="14">
    <source>
        <dbReference type="EMBL" id="QNO15115.1"/>
    </source>
</evidence>
<dbReference type="HAMAP" id="MF_01225_B">
    <property type="entry name" value="MoaA_B"/>
    <property type="match status" value="1"/>
</dbReference>
<feature type="binding site" evidence="12">
    <location>
        <position position="157"/>
    </location>
    <ligand>
        <name>GTP</name>
        <dbReference type="ChEBI" id="CHEBI:37565"/>
    </ligand>
</feature>
<dbReference type="SFLD" id="SFLDG01386">
    <property type="entry name" value="main_SPASM_domain-containing"/>
    <property type="match status" value="1"/>
</dbReference>
<comment type="catalytic activity">
    <reaction evidence="11 12">
        <text>GTP + AH2 + S-adenosyl-L-methionine = (8S)-3',8-cyclo-7,8-dihydroguanosine 5'-triphosphate + 5'-deoxyadenosine + L-methionine + A + H(+)</text>
        <dbReference type="Rhea" id="RHEA:49576"/>
        <dbReference type="ChEBI" id="CHEBI:13193"/>
        <dbReference type="ChEBI" id="CHEBI:15378"/>
        <dbReference type="ChEBI" id="CHEBI:17319"/>
        <dbReference type="ChEBI" id="CHEBI:17499"/>
        <dbReference type="ChEBI" id="CHEBI:37565"/>
        <dbReference type="ChEBI" id="CHEBI:57844"/>
        <dbReference type="ChEBI" id="CHEBI:59789"/>
        <dbReference type="ChEBI" id="CHEBI:131766"/>
        <dbReference type="EC" id="4.1.99.22"/>
    </reaction>
</comment>
<dbReference type="PROSITE" id="PS01305">
    <property type="entry name" value="MOAA_NIFB_PQQE"/>
    <property type="match status" value="1"/>
</dbReference>
<feature type="binding site" evidence="12">
    <location>
        <position position="258"/>
    </location>
    <ligand>
        <name>[4Fe-4S] cluster</name>
        <dbReference type="ChEBI" id="CHEBI:49883"/>
        <label>2</label>
        <note>4Fe-4S-substrate</note>
    </ligand>
</feature>
<dbReference type="GO" id="GO:1904047">
    <property type="term" value="F:S-adenosyl-L-methionine binding"/>
    <property type="evidence" value="ECO:0007669"/>
    <property type="project" value="UniProtKB-UniRule"/>
</dbReference>
<dbReference type="AlphaFoldDB" id="A0A7G9W8V3"/>
<keyword evidence="10 12" id="KW-0456">Lyase</keyword>
<dbReference type="CDD" id="cd01335">
    <property type="entry name" value="Radical_SAM"/>
    <property type="match status" value="1"/>
</dbReference>
<dbReference type="PANTHER" id="PTHR22960">
    <property type="entry name" value="MOLYBDOPTERIN COFACTOR SYNTHESIS PROTEIN A"/>
    <property type="match status" value="1"/>
</dbReference>
<comment type="pathway">
    <text evidence="12">Cofactor biosynthesis; molybdopterin biosynthesis.</text>
</comment>
<evidence type="ECO:0000256" key="1">
    <source>
        <dbReference type="ARBA" id="ARBA00012167"/>
    </source>
</evidence>
<keyword evidence="15" id="KW-1185">Reference proteome</keyword>
<feature type="domain" description="Radical SAM core" evidence="13">
    <location>
        <begin position="6"/>
        <end position="221"/>
    </location>
</feature>
<dbReference type="EC" id="4.1.99.22" evidence="1 12"/>
<sequence length="325" mass="36367">MELMDSTGRKIDYLRISLIDRCNLRCSYCMPPQGVDLFGHDKVMTYEELAVVVKGVSELGISSIRLTGGEPLIRKGLIPFVKLISSMEGINDISLTTNGVMLEEMAKSLKNAGVNRLNISLDTLKREKYKKITGKDCLDLVLKGIDKSIELGFEPIKINTVLLKDENVDEILDFVHMTLQKPIHIRFIEMMPLGKSTDNWKHSYIPWTYPLEVIKEKYEVEGVHGPTGKGPAKYFKLPNSKGTFGVISAVSEHFCANCNRLRLTSDGKLKTCLFGKGEVDLRKVIQTGTVQDVKRAIVEAVKNKPLGHDINSDTTTHRSMWQIGG</sequence>
<dbReference type="Proteomes" id="UP000516160">
    <property type="component" value="Chromosome"/>
</dbReference>
<gene>
    <name evidence="12 14" type="primary">moaA</name>
    <name evidence="14" type="ORF">HYG86_10260</name>
</gene>
<evidence type="ECO:0000256" key="8">
    <source>
        <dbReference type="ARBA" id="ARBA00023134"/>
    </source>
</evidence>
<evidence type="ECO:0000256" key="10">
    <source>
        <dbReference type="ARBA" id="ARBA00023239"/>
    </source>
</evidence>
<keyword evidence="6 12" id="KW-0408">Iron</keyword>
<dbReference type="RefSeq" id="WP_213165480.1">
    <property type="nucleotide sequence ID" value="NZ_CP058559.1"/>
</dbReference>
<reference evidence="14 15" key="1">
    <citation type="submission" date="2020-07" db="EMBL/GenBank/DDBJ databases">
        <title>Alkalicella. sp. LB2 genome.</title>
        <authorList>
            <person name="Postec A."/>
            <person name="Quemeneur M."/>
        </authorList>
    </citation>
    <scope>NUCLEOTIDE SEQUENCE [LARGE SCALE GENOMIC DNA]</scope>
    <source>
        <strain evidence="14 15">LB2</strain>
    </source>
</reference>
<dbReference type="InterPro" id="IPR013785">
    <property type="entry name" value="Aldolase_TIM"/>
</dbReference>
<comment type="cofactor">
    <cofactor evidence="12">
        <name>[4Fe-4S] cluster</name>
        <dbReference type="ChEBI" id="CHEBI:49883"/>
    </cofactor>
    <text evidence="12">Binds 2 [4Fe-4S] clusters. Binds 1 [4Fe-4S] cluster coordinated with 3 cysteines and an exchangeable S-adenosyl-L-methionine and 1 [4Fe-4S] cluster coordinated with 3 cysteines and the GTP-derived substrate.</text>
</comment>
<keyword evidence="2 12" id="KW-0004">4Fe-4S</keyword>
<dbReference type="InterPro" id="IPR050105">
    <property type="entry name" value="MoCo_biosynth_MoaA/MoaC"/>
</dbReference>
<dbReference type="GO" id="GO:0051539">
    <property type="term" value="F:4 iron, 4 sulfur cluster binding"/>
    <property type="evidence" value="ECO:0007669"/>
    <property type="project" value="UniProtKB-UniRule"/>
</dbReference>
<evidence type="ECO:0000256" key="12">
    <source>
        <dbReference type="HAMAP-Rule" id="MF_01225"/>
    </source>
</evidence>
<feature type="binding site" evidence="12">
    <location>
        <position position="15"/>
    </location>
    <ligand>
        <name>GTP</name>
        <dbReference type="ChEBI" id="CHEBI:37565"/>
    </ligand>
</feature>
<evidence type="ECO:0000256" key="3">
    <source>
        <dbReference type="ARBA" id="ARBA00022691"/>
    </source>
</evidence>
<dbReference type="InterPro" id="IPR006638">
    <property type="entry name" value="Elp3/MiaA/NifB-like_rSAM"/>
</dbReference>
<dbReference type="GO" id="GO:0061798">
    <property type="term" value="F:GTP 3',8'-cyclase activity"/>
    <property type="evidence" value="ECO:0007669"/>
    <property type="project" value="UniProtKB-UniRule"/>
</dbReference>
<dbReference type="UniPathway" id="UPA00344"/>
<evidence type="ECO:0000256" key="11">
    <source>
        <dbReference type="ARBA" id="ARBA00048697"/>
    </source>
</evidence>
<dbReference type="NCBIfam" id="NF001199">
    <property type="entry name" value="PRK00164.2-1"/>
    <property type="match status" value="1"/>
</dbReference>
<evidence type="ECO:0000256" key="2">
    <source>
        <dbReference type="ARBA" id="ARBA00022485"/>
    </source>
</evidence>
<dbReference type="Pfam" id="PF04055">
    <property type="entry name" value="Radical_SAM"/>
    <property type="match status" value="1"/>
</dbReference>
<comment type="function">
    <text evidence="12">Catalyzes the cyclization of GTP to (8S)-3',8-cyclo-7,8-dihydroguanosine 5'-triphosphate.</text>
</comment>
<proteinExistence type="inferred from homology"/>
<evidence type="ECO:0000256" key="4">
    <source>
        <dbReference type="ARBA" id="ARBA00022723"/>
    </source>
</evidence>
<organism evidence="14 15">
    <name type="scientific">Alkalicella caledoniensis</name>
    <dbReference type="NCBI Taxonomy" id="2731377"/>
    <lineage>
        <taxon>Bacteria</taxon>
        <taxon>Bacillati</taxon>
        <taxon>Bacillota</taxon>
        <taxon>Clostridia</taxon>
        <taxon>Eubacteriales</taxon>
        <taxon>Proteinivoracaceae</taxon>
        <taxon>Alkalicella</taxon>
    </lineage>
</organism>
<dbReference type="InterPro" id="IPR010505">
    <property type="entry name" value="MoaA_twitch"/>
</dbReference>
<accession>A0A7G9W8V3</accession>
<feature type="binding site" evidence="12">
    <location>
        <position position="255"/>
    </location>
    <ligand>
        <name>[4Fe-4S] cluster</name>
        <dbReference type="ChEBI" id="CHEBI:49883"/>
        <label>2</label>
        <note>4Fe-4S-substrate</note>
    </ligand>
</feature>
<keyword evidence="7 12" id="KW-0411">Iron-sulfur</keyword>
<feature type="binding site" evidence="12">
    <location>
        <position position="191"/>
    </location>
    <ligand>
        <name>S-adenosyl-L-methionine</name>
        <dbReference type="ChEBI" id="CHEBI:59789"/>
    </ligand>
</feature>
<protein>
    <recommendedName>
        <fullName evidence="1 12">GTP 3',8-cyclase</fullName>
        <ecNumber evidence="1 12">4.1.99.22</ecNumber>
    </recommendedName>
    <alternativeName>
        <fullName evidence="12">Molybdenum cofactor biosynthesis protein A</fullName>
    </alternativeName>
</protein>
<feature type="binding site" evidence="12">
    <location>
        <begin position="260"/>
        <end position="262"/>
    </location>
    <ligand>
        <name>GTP</name>
        <dbReference type="ChEBI" id="CHEBI:37565"/>
    </ligand>
</feature>
<feature type="binding site" evidence="12">
    <location>
        <position position="120"/>
    </location>
    <ligand>
        <name>S-adenosyl-L-methionine</name>
        <dbReference type="ChEBI" id="CHEBI:59789"/>
    </ligand>
</feature>
<dbReference type="Gene3D" id="3.20.20.70">
    <property type="entry name" value="Aldolase class I"/>
    <property type="match status" value="1"/>
</dbReference>
<feature type="binding site" evidence="12">
    <location>
        <position position="26"/>
    </location>
    <ligand>
        <name>[4Fe-4S] cluster</name>
        <dbReference type="ChEBI" id="CHEBI:49883"/>
        <label>1</label>
        <note>4Fe-4S-S-AdoMet</note>
    </ligand>
</feature>
<feature type="binding site" evidence="12">
    <location>
        <position position="29"/>
    </location>
    <ligand>
        <name>[4Fe-4S] cluster</name>
        <dbReference type="ChEBI" id="CHEBI:49883"/>
        <label>1</label>
        <note>4Fe-4S-S-AdoMet</note>
    </ligand>
</feature>
<dbReference type="InterPro" id="IPR040064">
    <property type="entry name" value="MoaA-like"/>
</dbReference>
<feature type="binding site" evidence="12">
    <location>
        <position position="28"/>
    </location>
    <ligand>
        <name>S-adenosyl-L-methionine</name>
        <dbReference type="ChEBI" id="CHEBI:59789"/>
    </ligand>
</feature>
<dbReference type="GO" id="GO:0006777">
    <property type="term" value="P:Mo-molybdopterin cofactor biosynthetic process"/>
    <property type="evidence" value="ECO:0007669"/>
    <property type="project" value="UniProtKB-UniRule"/>
</dbReference>
<dbReference type="SFLD" id="SFLDG01383">
    <property type="entry name" value="cyclic_pyranopterin_phosphate"/>
    <property type="match status" value="1"/>
</dbReference>
<dbReference type="InterPro" id="IPR007197">
    <property type="entry name" value="rSAM"/>
</dbReference>
<dbReference type="CDD" id="cd21117">
    <property type="entry name" value="Twitch_MoaA"/>
    <property type="match status" value="1"/>
</dbReference>
<feature type="binding site" evidence="12">
    <location>
        <position position="272"/>
    </location>
    <ligand>
        <name>[4Fe-4S] cluster</name>
        <dbReference type="ChEBI" id="CHEBI:49883"/>
        <label>2</label>
        <note>4Fe-4S-substrate</note>
    </ligand>
</feature>
<name>A0A7G9W8V3_ALKCA</name>
<evidence type="ECO:0000259" key="13">
    <source>
        <dbReference type="PROSITE" id="PS51918"/>
    </source>
</evidence>
<dbReference type="InterPro" id="IPR058240">
    <property type="entry name" value="rSAM_sf"/>
</dbReference>
<evidence type="ECO:0000256" key="5">
    <source>
        <dbReference type="ARBA" id="ARBA00022741"/>
    </source>
</evidence>
<dbReference type="PROSITE" id="PS51918">
    <property type="entry name" value="RADICAL_SAM"/>
    <property type="match status" value="1"/>
</dbReference>
<dbReference type="SUPFAM" id="SSF102114">
    <property type="entry name" value="Radical SAM enzymes"/>
    <property type="match status" value="1"/>
</dbReference>
<comment type="subunit">
    <text evidence="12">Monomer and homodimer.</text>
</comment>
<dbReference type="InterPro" id="IPR013483">
    <property type="entry name" value="MoaA"/>
</dbReference>
<dbReference type="KEGG" id="acae:HYG86_10260"/>
<feature type="binding site" evidence="12">
    <location>
        <position position="96"/>
    </location>
    <ligand>
        <name>GTP</name>
        <dbReference type="ChEBI" id="CHEBI:37565"/>
    </ligand>
</feature>
<dbReference type="GO" id="GO:0061799">
    <property type="term" value="F:cyclic pyranopterin monophosphate synthase activity"/>
    <property type="evidence" value="ECO:0007669"/>
    <property type="project" value="TreeGrafter"/>
</dbReference>
<dbReference type="GO" id="GO:0005525">
    <property type="term" value="F:GTP binding"/>
    <property type="evidence" value="ECO:0007669"/>
    <property type="project" value="UniProtKB-UniRule"/>
</dbReference>
<dbReference type="SFLD" id="SFLDS00029">
    <property type="entry name" value="Radical_SAM"/>
    <property type="match status" value="1"/>
</dbReference>
<keyword evidence="8 12" id="KW-0342">GTP-binding</keyword>
<keyword evidence="5 12" id="KW-0547">Nucleotide-binding</keyword>
<dbReference type="NCBIfam" id="TIGR02666">
    <property type="entry name" value="moaA"/>
    <property type="match status" value="1"/>
</dbReference>
<evidence type="ECO:0000313" key="15">
    <source>
        <dbReference type="Proteomes" id="UP000516160"/>
    </source>
</evidence>
<keyword evidence="3 12" id="KW-0949">S-adenosyl-L-methionine</keyword>
<feature type="binding site" evidence="12">
    <location>
        <position position="22"/>
    </location>
    <ligand>
        <name>[4Fe-4S] cluster</name>
        <dbReference type="ChEBI" id="CHEBI:49883"/>
        <label>1</label>
        <note>4Fe-4S-S-AdoMet</note>
    </ligand>
</feature>
<dbReference type="EMBL" id="CP058559">
    <property type="protein sequence ID" value="QNO15115.1"/>
    <property type="molecule type" value="Genomic_DNA"/>
</dbReference>
<keyword evidence="9 12" id="KW-0501">Molybdenum cofactor biosynthesis</keyword>
<feature type="binding site" evidence="12">
    <location>
        <position position="65"/>
    </location>
    <ligand>
        <name>GTP</name>
        <dbReference type="ChEBI" id="CHEBI:37565"/>
    </ligand>
</feature>
<dbReference type="SMART" id="SM00729">
    <property type="entry name" value="Elp3"/>
    <property type="match status" value="1"/>
</dbReference>
<keyword evidence="4 12" id="KW-0479">Metal-binding</keyword>